<organism evidence="1 2">
    <name type="scientific">Eumeta variegata</name>
    <name type="common">Bagworm moth</name>
    <name type="synonym">Eumeta japonica</name>
    <dbReference type="NCBI Taxonomy" id="151549"/>
    <lineage>
        <taxon>Eukaryota</taxon>
        <taxon>Metazoa</taxon>
        <taxon>Ecdysozoa</taxon>
        <taxon>Arthropoda</taxon>
        <taxon>Hexapoda</taxon>
        <taxon>Insecta</taxon>
        <taxon>Pterygota</taxon>
        <taxon>Neoptera</taxon>
        <taxon>Endopterygota</taxon>
        <taxon>Lepidoptera</taxon>
        <taxon>Glossata</taxon>
        <taxon>Ditrysia</taxon>
        <taxon>Tineoidea</taxon>
        <taxon>Psychidae</taxon>
        <taxon>Oiketicinae</taxon>
        <taxon>Eumeta</taxon>
    </lineage>
</organism>
<dbReference type="EMBL" id="BGZK01001088">
    <property type="protein sequence ID" value="GBP70867.1"/>
    <property type="molecule type" value="Genomic_DNA"/>
</dbReference>
<gene>
    <name evidence="1" type="ORF">EVAR_53531_1</name>
</gene>
<dbReference type="AlphaFoldDB" id="A0A4C1Y8J9"/>
<name>A0A4C1Y8J9_EUMVA</name>
<accession>A0A4C1Y8J9</accession>
<reference evidence="1 2" key="1">
    <citation type="journal article" date="2019" name="Commun. Biol.">
        <title>The bagworm genome reveals a unique fibroin gene that provides high tensile strength.</title>
        <authorList>
            <person name="Kono N."/>
            <person name="Nakamura H."/>
            <person name="Ohtoshi R."/>
            <person name="Tomita M."/>
            <person name="Numata K."/>
            <person name="Arakawa K."/>
        </authorList>
    </citation>
    <scope>NUCLEOTIDE SEQUENCE [LARGE SCALE GENOMIC DNA]</scope>
</reference>
<proteinExistence type="predicted"/>
<evidence type="ECO:0000313" key="1">
    <source>
        <dbReference type="EMBL" id="GBP70867.1"/>
    </source>
</evidence>
<evidence type="ECO:0000313" key="2">
    <source>
        <dbReference type="Proteomes" id="UP000299102"/>
    </source>
</evidence>
<dbReference type="OrthoDB" id="8196822at2759"/>
<comment type="caution">
    <text evidence="1">The sequence shown here is derived from an EMBL/GenBank/DDBJ whole genome shotgun (WGS) entry which is preliminary data.</text>
</comment>
<keyword evidence="2" id="KW-1185">Reference proteome</keyword>
<protein>
    <submittedName>
        <fullName evidence="1">Uncharacterized protein</fullName>
    </submittedName>
</protein>
<dbReference type="STRING" id="151549.A0A4C1Y8J9"/>
<sequence length="226" mass="25389">MVAVKTEYEDEEVPINKTSLAYQQQDPITSIVKQEHDFVMEMEEEQFYEVTIKSELTIEPTVLQLETTSCSLLLPNKVSSHETHIVPCSDRLQLKLPKQEPDLSNATPPHVTHKLQPLDRSFMKPFKNAYYLIYGCGRTNAGVRITEYDMAGLISGAFETVALCELAKSGLRCSGIHLFDKNVFTDLDYVPSDITSIRLGSNEPKNESEQTNVTTDAVVTSVRQLT</sequence>
<dbReference type="Proteomes" id="UP000299102">
    <property type="component" value="Unassembled WGS sequence"/>
</dbReference>